<proteinExistence type="predicted"/>
<name>F6BBV1_METIK</name>
<dbReference type="Proteomes" id="UP000009227">
    <property type="component" value="Chromosome"/>
</dbReference>
<keyword evidence="2" id="KW-1185">Reference proteome</keyword>
<evidence type="ECO:0000313" key="1">
    <source>
        <dbReference type="EMBL" id="AEF97231.1"/>
    </source>
</evidence>
<organism evidence="2">
    <name type="scientific">Methanotorris igneus (strain DSM 5666 / JCM 11834 / Kol 5)</name>
    <dbReference type="NCBI Taxonomy" id="880724"/>
    <lineage>
        <taxon>Archaea</taxon>
        <taxon>Methanobacteriati</taxon>
        <taxon>Methanobacteriota</taxon>
        <taxon>Methanomada group</taxon>
        <taxon>Methanococci</taxon>
        <taxon>Methanococcales</taxon>
        <taxon>Methanocaldococcaceae</taxon>
        <taxon>Methanotorris</taxon>
    </lineage>
</organism>
<gene>
    <name evidence="1" type="ordered locus">Metig_1699</name>
</gene>
<dbReference type="HOGENOM" id="CLU_2766087_0_0_2"/>
<sequence>MGFIQTIPIYNNKPNILPYEKTVLELFKEKINKALKENKKLSIYCAVGYFFFEGLTELIIELSQVYLNI</sequence>
<dbReference type="OrthoDB" id="6396at2157"/>
<reference evidence="1 2" key="1">
    <citation type="submission" date="2011-05" db="EMBL/GenBank/DDBJ databases">
        <title>Complete sequence of Methanotorris igneus Kol 5.</title>
        <authorList>
            <consortium name="US DOE Joint Genome Institute"/>
            <person name="Lucas S."/>
            <person name="Han J."/>
            <person name="Lapidus A."/>
            <person name="Cheng J.-F."/>
            <person name="Goodwin L."/>
            <person name="Pitluck S."/>
            <person name="Peters L."/>
            <person name="Mikhailova N."/>
            <person name="Chertkov O."/>
            <person name="Han C."/>
            <person name="Tapia R."/>
            <person name="Land M."/>
            <person name="Hauser L."/>
            <person name="Kyrpides N."/>
            <person name="Ivanova N."/>
            <person name="Pagani I."/>
            <person name="Sieprawska-Lupa M."/>
            <person name="Whitman W."/>
            <person name="Woyke T."/>
        </authorList>
    </citation>
    <scope>NUCLEOTIDE SEQUENCE [LARGE SCALE GENOMIC DNA]</scope>
    <source>
        <strain evidence="2">DSM 5666 / JCM 11834 / Kol 5</strain>
    </source>
</reference>
<dbReference type="GeneID" id="10644572"/>
<dbReference type="KEGG" id="mig:Metig_1699"/>
<accession>F6BBV1</accession>
<dbReference type="EMBL" id="CP002737">
    <property type="protein sequence ID" value="AEF97231.1"/>
    <property type="molecule type" value="Genomic_DNA"/>
</dbReference>
<evidence type="ECO:0000313" key="2">
    <source>
        <dbReference type="Proteomes" id="UP000009227"/>
    </source>
</evidence>
<dbReference type="STRING" id="880724.Metig_1699"/>
<dbReference type="AlphaFoldDB" id="F6BBV1"/>
<dbReference type="RefSeq" id="WP_013799821.1">
    <property type="nucleotide sequence ID" value="NC_015562.1"/>
</dbReference>
<protein>
    <submittedName>
        <fullName evidence="1">Uncharacterized protein</fullName>
    </submittedName>
</protein>